<dbReference type="STRING" id="658167.SAMN04488135_1109"/>
<dbReference type="OrthoDB" id="5514845at2"/>
<feature type="domain" description="ChsH2 rubredoxin-like zinc ribbon" evidence="2">
    <location>
        <begin position="21"/>
        <end position="56"/>
    </location>
</feature>
<protein>
    <recommendedName>
        <fullName evidence="5">DUF35 domain-containing protein</fullName>
    </recommendedName>
</protein>
<evidence type="ECO:0000259" key="2">
    <source>
        <dbReference type="Pfam" id="PF12172"/>
    </source>
</evidence>
<reference evidence="3 4" key="1">
    <citation type="submission" date="2016-11" db="EMBL/GenBank/DDBJ databases">
        <authorList>
            <person name="Jaros S."/>
            <person name="Januszkiewicz K."/>
            <person name="Wedrychowicz H."/>
        </authorList>
    </citation>
    <scope>NUCLEOTIDE SEQUENCE [LARGE SCALE GENOMIC DNA]</scope>
    <source>
        <strain evidence="3 4">CGMCC 1.10190</strain>
    </source>
</reference>
<dbReference type="EMBL" id="FQXE01000010">
    <property type="protein sequence ID" value="SHI13635.1"/>
    <property type="molecule type" value="Genomic_DNA"/>
</dbReference>
<evidence type="ECO:0000313" key="3">
    <source>
        <dbReference type="EMBL" id="SHI13635.1"/>
    </source>
</evidence>
<dbReference type="Gene3D" id="6.10.30.10">
    <property type="match status" value="1"/>
</dbReference>
<dbReference type="InterPro" id="IPR002878">
    <property type="entry name" value="ChsH2_C"/>
</dbReference>
<dbReference type="InterPro" id="IPR022002">
    <property type="entry name" value="ChsH2_Znr"/>
</dbReference>
<dbReference type="Proteomes" id="UP000184226">
    <property type="component" value="Unassembled WGS sequence"/>
</dbReference>
<dbReference type="PANTHER" id="PTHR34075:SF5">
    <property type="entry name" value="BLR3430 PROTEIN"/>
    <property type="match status" value="1"/>
</dbReference>
<name>A0A1M5YNG6_9BURK</name>
<dbReference type="Pfam" id="PF01796">
    <property type="entry name" value="OB_ChsH2_C"/>
    <property type="match status" value="1"/>
</dbReference>
<dbReference type="SUPFAM" id="SSF50249">
    <property type="entry name" value="Nucleic acid-binding proteins"/>
    <property type="match status" value="1"/>
</dbReference>
<keyword evidence="4" id="KW-1185">Reference proteome</keyword>
<organism evidence="3 4">
    <name type="scientific">Pollutimonas bauzanensis</name>
    <dbReference type="NCBI Taxonomy" id="658167"/>
    <lineage>
        <taxon>Bacteria</taxon>
        <taxon>Pseudomonadati</taxon>
        <taxon>Pseudomonadota</taxon>
        <taxon>Betaproteobacteria</taxon>
        <taxon>Burkholderiales</taxon>
        <taxon>Alcaligenaceae</taxon>
        <taxon>Pollutimonas</taxon>
    </lineage>
</organism>
<accession>A0A1M5YNG6</accession>
<dbReference type="PANTHER" id="PTHR34075">
    <property type="entry name" value="BLR3430 PROTEIN"/>
    <property type="match status" value="1"/>
</dbReference>
<dbReference type="AlphaFoldDB" id="A0A1M5YNG6"/>
<feature type="domain" description="ChsH2 C-terminal OB-fold" evidence="1">
    <location>
        <begin position="57"/>
        <end position="117"/>
    </location>
</feature>
<dbReference type="Pfam" id="PF12172">
    <property type="entry name" value="zf-ChsH2"/>
    <property type="match status" value="1"/>
</dbReference>
<evidence type="ECO:0000313" key="4">
    <source>
        <dbReference type="Proteomes" id="UP000184226"/>
    </source>
</evidence>
<proteinExistence type="predicted"/>
<sequence length="135" mass="14681">MPEKDILAAPVAAGPEQTYFQYLDAGEWRVPRCRGCGKMVFYPRIACTACGATAFDWIAPSGLGTVYSTTTMRRPAQAGGDRNLCLVDLDEGFRMMSRIKCADPGAPKIGDRVKANLHREAHKNLVVFTLAESAA</sequence>
<evidence type="ECO:0008006" key="5">
    <source>
        <dbReference type="Google" id="ProtNLM"/>
    </source>
</evidence>
<dbReference type="InterPro" id="IPR052513">
    <property type="entry name" value="Thioester_dehydratase-like"/>
</dbReference>
<dbReference type="RefSeq" id="WP_073105177.1">
    <property type="nucleotide sequence ID" value="NZ_FQXE01000010.1"/>
</dbReference>
<evidence type="ECO:0000259" key="1">
    <source>
        <dbReference type="Pfam" id="PF01796"/>
    </source>
</evidence>
<gene>
    <name evidence="3" type="ORF">SAMN04488135_1109</name>
</gene>
<dbReference type="InterPro" id="IPR012340">
    <property type="entry name" value="NA-bd_OB-fold"/>
</dbReference>